<accession>A0AAV7K192</accession>
<evidence type="ECO:0000256" key="1">
    <source>
        <dbReference type="SAM" id="MobiDB-lite"/>
    </source>
</evidence>
<evidence type="ECO:0000313" key="3">
    <source>
        <dbReference type="Proteomes" id="UP001165289"/>
    </source>
</evidence>
<dbReference type="AlphaFoldDB" id="A0AAV7K192"/>
<protein>
    <submittedName>
        <fullName evidence="2">Uncharacterized protein</fullName>
    </submittedName>
</protein>
<dbReference type="Proteomes" id="UP001165289">
    <property type="component" value="Unassembled WGS sequence"/>
</dbReference>
<reference evidence="2 3" key="1">
    <citation type="journal article" date="2023" name="BMC Biol.">
        <title>The compact genome of the sponge Oopsacas minuta (Hexactinellida) is lacking key metazoan core genes.</title>
        <authorList>
            <person name="Santini S."/>
            <person name="Schenkelaars Q."/>
            <person name="Jourda C."/>
            <person name="Duchesne M."/>
            <person name="Belahbib H."/>
            <person name="Rocher C."/>
            <person name="Selva M."/>
            <person name="Riesgo A."/>
            <person name="Vervoort M."/>
            <person name="Leys S.P."/>
            <person name="Kodjabachian L."/>
            <person name="Le Bivic A."/>
            <person name="Borchiellini C."/>
            <person name="Claverie J.M."/>
            <person name="Renard E."/>
        </authorList>
    </citation>
    <scope>NUCLEOTIDE SEQUENCE [LARGE SCALE GENOMIC DNA]</scope>
    <source>
        <strain evidence="2">SPO-2</strain>
    </source>
</reference>
<keyword evidence="3" id="KW-1185">Reference proteome</keyword>
<sequence>MAKYCETDNRDLLTSLSLDVHQAQDINSITCSTILIPVLADSEQCPLLQDYIKTDTDFEKSLISYLHPFNSKLHNNEPEGLFIEKLGKYAITIPFPSPTHNKDTIKHQTMLILANGLLYANINSVEKLAILYPGPFFCTDDFSEAFYKSLFIRFVEKVIKQKQKIFLNEIHIYVQSDQIFETLPRDLATIGEKFISKDYKKLCSECELEVRVDARLCQKCIDTYPDDTTPFPHSKSKHSKKETTPSSLPVKQPSDKEVDSQLAESFMYIRRDLKIKFADHHADRYLGEKLHTFLKVKLNISNDRIHKYSRFWLIGYAVGSFTGGLVPKNFVVPDGVCKVAAGIGAGTALCGCVLSKEQLVKILK</sequence>
<comment type="caution">
    <text evidence="2">The sequence shown here is derived from an EMBL/GenBank/DDBJ whole genome shotgun (WGS) entry which is preliminary data.</text>
</comment>
<evidence type="ECO:0000313" key="2">
    <source>
        <dbReference type="EMBL" id="KAI6655034.1"/>
    </source>
</evidence>
<organism evidence="2 3">
    <name type="scientific">Oopsacas minuta</name>
    <dbReference type="NCBI Taxonomy" id="111878"/>
    <lineage>
        <taxon>Eukaryota</taxon>
        <taxon>Metazoa</taxon>
        <taxon>Porifera</taxon>
        <taxon>Hexactinellida</taxon>
        <taxon>Hexasterophora</taxon>
        <taxon>Lyssacinosida</taxon>
        <taxon>Leucopsacidae</taxon>
        <taxon>Oopsacas</taxon>
    </lineage>
</organism>
<feature type="region of interest" description="Disordered" evidence="1">
    <location>
        <begin position="230"/>
        <end position="257"/>
    </location>
</feature>
<name>A0AAV7K192_9METZ</name>
<gene>
    <name evidence="2" type="ORF">LOD99_2323</name>
</gene>
<dbReference type="EMBL" id="JAKMXF010000210">
    <property type="protein sequence ID" value="KAI6655034.1"/>
    <property type="molecule type" value="Genomic_DNA"/>
</dbReference>
<proteinExistence type="predicted"/>